<evidence type="ECO:0000313" key="1">
    <source>
        <dbReference type="EMBL" id="TBU59223.1"/>
    </source>
</evidence>
<protein>
    <submittedName>
        <fullName evidence="1">Uncharacterized protein</fullName>
    </submittedName>
</protein>
<dbReference type="AlphaFoldDB" id="A0A4Q9PX03"/>
<name>A0A4Q9PX03_9APHY</name>
<dbReference type="EMBL" id="ML145116">
    <property type="protein sequence ID" value="TBU59223.1"/>
    <property type="molecule type" value="Genomic_DNA"/>
</dbReference>
<keyword evidence="2" id="KW-1185">Reference proteome</keyword>
<accession>A0A4Q9PX03</accession>
<organism evidence="1 2">
    <name type="scientific">Dichomitus squalens</name>
    <dbReference type="NCBI Taxonomy" id="114155"/>
    <lineage>
        <taxon>Eukaryota</taxon>
        <taxon>Fungi</taxon>
        <taxon>Dikarya</taxon>
        <taxon>Basidiomycota</taxon>
        <taxon>Agaricomycotina</taxon>
        <taxon>Agaricomycetes</taxon>
        <taxon>Polyporales</taxon>
        <taxon>Polyporaceae</taxon>
        <taxon>Dichomitus</taxon>
    </lineage>
</organism>
<proteinExistence type="predicted"/>
<evidence type="ECO:0000313" key="2">
    <source>
        <dbReference type="Proteomes" id="UP000292082"/>
    </source>
</evidence>
<gene>
    <name evidence="1" type="ORF">BD310DRAFT_425929</name>
</gene>
<sequence length="225" mass="25534">MARTAGLWPLLRAVRWPLLGEESSRQSTTTALLSWPVIDALTRRRHLPHITSWFWVSLALYPTKPCIRFGACVLLSAAFPHTPWTHFVVPRIQLLYPEFNVNSYATDLYPYTLESVFPFGDPLAYTHTVASTQDLHPYTQTCIPGRISTYPVDISPHTQDPHPHTMDLYPLTYTPDLCSRFCLDSLDTHMSPHDSALCVYSPSIVHLRTGPLISSLVSWLQFDPT</sequence>
<dbReference type="Proteomes" id="UP000292082">
    <property type="component" value="Unassembled WGS sequence"/>
</dbReference>
<reference evidence="1 2" key="1">
    <citation type="submission" date="2019-01" db="EMBL/GenBank/DDBJ databases">
        <title>Draft genome sequences of three monokaryotic isolates of the white-rot basidiomycete fungus Dichomitus squalens.</title>
        <authorList>
            <consortium name="DOE Joint Genome Institute"/>
            <person name="Lopez S.C."/>
            <person name="Andreopoulos B."/>
            <person name="Pangilinan J."/>
            <person name="Lipzen A."/>
            <person name="Riley R."/>
            <person name="Ahrendt S."/>
            <person name="Ng V."/>
            <person name="Barry K."/>
            <person name="Daum C."/>
            <person name="Grigoriev I.V."/>
            <person name="Hilden K.S."/>
            <person name="Makela M.R."/>
            <person name="de Vries R.P."/>
        </authorList>
    </citation>
    <scope>NUCLEOTIDE SEQUENCE [LARGE SCALE GENOMIC DNA]</scope>
    <source>
        <strain evidence="1 2">CBS 464.89</strain>
    </source>
</reference>